<proteinExistence type="predicted"/>
<evidence type="ECO:0000313" key="4">
    <source>
        <dbReference type="Proteomes" id="UP001305746"/>
    </source>
</evidence>
<feature type="domain" description="Toxin VasX N-terminal region" evidence="2">
    <location>
        <begin position="91"/>
        <end position="200"/>
    </location>
</feature>
<keyword evidence="1" id="KW-1133">Transmembrane helix</keyword>
<evidence type="ECO:0000313" key="3">
    <source>
        <dbReference type="EMBL" id="MEA1079116.1"/>
    </source>
</evidence>
<organism evidence="3 4">
    <name type="scientific">Marinobacter qingdaonensis</name>
    <dbReference type="NCBI Taxonomy" id="3108486"/>
    <lineage>
        <taxon>Bacteria</taxon>
        <taxon>Pseudomonadati</taxon>
        <taxon>Pseudomonadota</taxon>
        <taxon>Gammaproteobacteria</taxon>
        <taxon>Pseudomonadales</taxon>
        <taxon>Marinobacteraceae</taxon>
        <taxon>Marinobacter</taxon>
    </lineage>
</organism>
<evidence type="ECO:0000259" key="2">
    <source>
        <dbReference type="Pfam" id="PF20249"/>
    </source>
</evidence>
<keyword evidence="1" id="KW-0472">Membrane</keyword>
<keyword evidence="4" id="KW-1185">Reference proteome</keyword>
<dbReference type="Proteomes" id="UP001305746">
    <property type="component" value="Unassembled WGS sequence"/>
</dbReference>
<gene>
    <name evidence="3" type="ORF">U5822_00445</name>
</gene>
<protein>
    <submittedName>
        <fullName evidence="3">Toxin VasX</fullName>
    </submittedName>
</protein>
<keyword evidence="1" id="KW-0812">Transmembrane</keyword>
<feature type="transmembrane region" description="Helical" evidence="1">
    <location>
        <begin position="836"/>
        <end position="855"/>
    </location>
</feature>
<sequence>MNDTLSFNDETLDNALRRRTEYDDQNPGAMVLSVPKRAGGHINLPLIDTVRSSVEQAGHQENTLLRIKPLAALTNNLPVQAGGLTFHTGRGVALLRPGYLYVFRGDVLWRELEIDTKGWMSDVDLQGVRRASDDSAQTGSPARISEGEWLSNVLVPVLLQGRAVIHGIRVAYSEVQWDWRYIRHLEDDPAARRARTTGIDHAWPAATVDDLAFDKGYPASKITSVKGVRARDLGVELMLEDPADFRPEFEAPADQELCTRLKQRLEQIAGDDQRPLNMALNVGPGKDLLDGLRDQKGVVGVSIPDPLFQLRHSLSQLHLALHYLDAVDRSIKHKPMIHSAMLIRQAVFDPLALDGKTDLQKYADAIDKDKLDEALDTREKDHAVAVIDRHLEQLQSLMKSRVLAAVLDDYRACRDLAICEGYLLIADQLNLLQQIPGVLRANGLACEHDLHKSLKRWLFDSDFLADWAPPPPDPDDTDPSNVSEPLHQRLRQLTDDSSEITGEMLDRLNLQSLAYLEKQLHDREEGASGIDKTLLDAGKVGSLVARSLEEWSTAVLKVCERLMAEGAVTQVEIQRVMISVASNFTMADPSLEGISIVSRGSVESSGTILGVRGNGLTLGLTQFDRTEGILTRKNDYLYADLMNGSDDMMGSTSPSRVVDDLDATVVKAAGPASVFYAPAGHAEAKKLGLLKVDWAKRIGKIVDGPAVSRGLVALAAFNVFVELRAAWAASSASDNHLKTFAKGSLGPAADLTAASLKLSIALNAHSVERARATATFRMATRPWFDVKGWWFIGSRLQNLGASTLVRTIGLANFAAGAIGAGLSYWDMRHCLSNKDFDAATGHALALTGGTVFLASPLMHTLLAIPGWGWAMLGMAMVVGGGIYAAHASDGLFEQLLKRGPWGVHSDESASALDDRDFYAQLITLMSPVSVTASKFSDVATDVALSHSDYPPAPDDYVVTVQMPIASSLRLAEENRSGLPPKTLRLVFQEVAYATSQVSGVVPAEAVTSTHLRSTTPLQKVVGRESLPNQSAVRFLVKRELRPNNYESVGYRESVSTALRVGLQAVIDTEAGPIVFPSPVLEDFQAFDLALHGTPPSKRRSFLSPYAQPKSPYWFFTEVAT</sequence>
<feature type="transmembrane region" description="Helical" evidence="1">
    <location>
        <begin position="804"/>
        <end position="824"/>
    </location>
</feature>
<accession>A0ABU5NTJ8</accession>
<dbReference type="CDD" id="cd20705">
    <property type="entry name" value="MIX_I"/>
    <property type="match status" value="1"/>
</dbReference>
<dbReference type="EMBL" id="JAYDCJ010000001">
    <property type="protein sequence ID" value="MEA1079116.1"/>
    <property type="molecule type" value="Genomic_DNA"/>
</dbReference>
<dbReference type="Pfam" id="PF20249">
    <property type="entry name" value="VasX_N"/>
    <property type="match status" value="1"/>
</dbReference>
<feature type="transmembrane region" description="Helical" evidence="1">
    <location>
        <begin position="867"/>
        <end position="888"/>
    </location>
</feature>
<comment type="caution">
    <text evidence="3">The sequence shown here is derived from an EMBL/GenBank/DDBJ whole genome shotgun (WGS) entry which is preliminary data.</text>
</comment>
<name>A0ABU5NTJ8_9GAMM</name>
<dbReference type="RefSeq" id="WP_322853661.1">
    <property type="nucleotide sequence ID" value="NZ_JAYDCJ010000001.1"/>
</dbReference>
<dbReference type="InterPro" id="IPR046864">
    <property type="entry name" value="VasX_N"/>
</dbReference>
<evidence type="ECO:0000256" key="1">
    <source>
        <dbReference type="SAM" id="Phobius"/>
    </source>
</evidence>
<reference evidence="3 4" key="1">
    <citation type="submission" date="2023-12" db="EMBL/GenBank/DDBJ databases">
        <title>Marinobacter qingdaonensis sp. nov., isolated from the intertidal sediment of Qingdao, PR China.</title>
        <authorList>
            <person name="Li Y."/>
        </authorList>
    </citation>
    <scope>NUCLEOTIDE SEQUENCE [LARGE SCALE GENOMIC DNA]</scope>
    <source>
        <strain evidence="3 4">ASW11-75</strain>
    </source>
</reference>